<protein>
    <submittedName>
        <fullName evidence="1">Uncharacterized protein</fullName>
    </submittedName>
</protein>
<reference evidence="1" key="1">
    <citation type="submission" date="2021-01" db="EMBL/GenBank/DDBJ databases">
        <authorList>
            <consortium name="Genoscope - CEA"/>
            <person name="William W."/>
        </authorList>
    </citation>
    <scope>NUCLEOTIDE SEQUENCE</scope>
</reference>
<evidence type="ECO:0000313" key="1">
    <source>
        <dbReference type="EMBL" id="CAD8161602.1"/>
    </source>
</evidence>
<name>A0A8S1UD58_PAROT</name>
<sequence length="197" mass="24229">MVTKCNRLQNSFDFRNFYYKYKKRNQTLKNQLFQADKKGFFKLLKINNILKNRKREEGIFNCFQMITKIFFLIRLDCFFVIIINYSKKIELIRNRQTGQDQFLLIKYIQNSYTQHFRHQFSYHFYLITFTKSIILINSFTTLNPQHLSSYYPTTLSKHNLQQFFIFQSIFIQIHQNKQHLPVTLSHYIQQFYISFNF</sequence>
<dbReference type="EMBL" id="CAJJDP010000040">
    <property type="protein sequence ID" value="CAD8161602.1"/>
    <property type="molecule type" value="Genomic_DNA"/>
</dbReference>
<proteinExistence type="predicted"/>
<keyword evidence="2" id="KW-1185">Reference proteome</keyword>
<organism evidence="1 2">
    <name type="scientific">Paramecium octaurelia</name>
    <dbReference type="NCBI Taxonomy" id="43137"/>
    <lineage>
        <taxon>Eukaryota</taxon>
        <taxon>Sar</taxon>
        <taxon>Alveolata</taxon>
        <taxon>Ciliophora</taxon>
        <taxon>Intramacronucleata</taxon>
        <taxon>Oligohymenophorea</taxon>
        <taxon>Peniculida</taxon>
        <taxon>Parameciidae</taxon>
        <taxon>Paramecium</taxon>
    </lineage>
</organism>
<accession>A0A8S1UD58</accession>
<gene>
    <name evidence="1" type="ORF">POCTA_138.1.T0400113</name>
</gene>
<dbReference type="Proteomes" id="UP000683925">
    <property type="component" value="Unassembled WGS sequence"/>
</dbReference>
<dbReference type="AlphaFoldDB" id="A0A8S1UD58"/>
<evidence type="ECO:0000313" key="2">
    <source>
        <dbReference type="Proteomes" id="UP000683925"/>
    </source>
</evidence>
<comment type="caution">
    <text evidence="1">The sequence shown here is derived from an EMBL/GenBank/DDBJ whole genome shotgun (WGS) entry which is preliminary data.</text>
</comment>